<evidence type="ECO:0000256" key="9">
    <source>
        <dbReference type="ARBA" id="ARBA00023157"/>
    </source>
</evidence>
<keyword evidence="11" id="KW-0325">Glycoprotein</keyword>
<feature type="transmembrane region" description="Helical" evidence="20">
    <location>
        <begin position="237"/>
        <end position="256"/>
    </location>
</feature>
<keyword evidence="8 20" id="KW-0472">Membrane</keyword>
<protein>
    <submittedName>
        <fullName evidence="23">Zinc-activated ligand-gated ion channel</fullName>
    </submittedName>
</protein>
<organism evidence="23 24">
    <name type="scientific">Triplophysa rosa</name>
    <name type="common">Cave loach</name>
    <dbReference type="NCBI Taxonomy" id="992332"/>
    <lineage>
        <taxon>Eukaryota</taxon>
        <taxon>Metazoa</taxon>
        <taxon>Chordata</taxon>
        <taxon>Craniata</taxon>
        <taxon>Vertebrata</taxon>
        <taxon>Euteleostomi</taxon>
        <taxon>Actinopterygii</taxon>
        <taxon>Neopterygii</taxon>
        <taxon>Teleostei</taxon>
        <taxon>Ostariophysi</taxon>
        <taxon>Cypriniformes</taxon>
        <taxon>Nemacheilidae</taxon>
        <taxon>Triplophysa</taxon>
    </lineage>
</organism>
<dbReference type="PRINTS" id="PR00252">
    <property type="entry name" value="NRIONCHANNEL"/>
</dbReference>
<dbReference type="InterPro" id="IPR018000">
    <property type="entry name" value="Neurotransmitter_ion_chnl_CS"/>
</dbReference>
<keyword evidence="9" id="KW-1015">Disulfide bond</keyword>
<dbReference type="InterPro" id="IPR006201">
    <property type="entry name" value="Neur_channel"/>
</dbReference>
<gene>
    <name evidence="23" type="ORF">IRJ41_005862</name>
</gene>
<dbReference type="InterPro" id="IPR038050">
    <property type="entry name" value="Neuro_actylchol_rec"/>
</dbReference>
<dbReference type="InterPro" id="IPR036734">
    <property type="entry name" value="Neur_chan_lig-bd_sf"/>
</dbReference>
<keyword evidence="3 20" id="KW-0812">Transmembrane</keyword>
<feature type="transmembrane region" description="Helical" evidence="20">
    <location>
        <begin position="407"/>
        <end position="431"/>
    </location>
</feature>
<keyword evidence="14 20" id="KW-0407">Ion channel</keyword>
<evidence type="ECO:0000256" key="16">
    <source>
        <dbReference type="ARBA" id="ARBA00034430"/>
    </source>
</evidence>
<feature type="domain" description="Neurotransmitter-gated ion-channel transmembrane" evidence="22">
    <location>
        <begin position="245"/>
        <end position="325"/>
    </location>
</feature>
<evidence type="ECO:0000256" key="18">
    <source>
        <dbReference type="ARBA" id="ARBA00036634"/>
    </source>
</evidence>
<comment type="caution">
    <text evidence="23">The sequence shown here is derived from an EMBL/GenBank/DDBJ whole genome shotgun (WGS) entry which is preliminary data.</text>
</comment>
<comment type="catalytic activity">
    <reaction evidence="16">
        <text>K(+)(in) = K(+)(out)</text>
        <dbReference type="Rhea" id="RHEA:29463"/>
        <dbReference type="ChEBI" id="CHEBI:29103"/>
    </reaction>
</comment>
<evidence type="ECO:0000256" key="3">
    <source>
        <dbReference type="ARBA" id="ARBA00022692"/>
    </source>
</evidence>
<evidence type="ECO:0000256" key="4">
    <source>
        <dbReference type="ARBA" id="ARBA00022729"/>
    </source>
</evidence>
<proteinExistence type="inferred from homology"/>
<comment type="subcellular location">
    <subcellularLocation>
        <location evidence="15">Postsynaptic cell membrane</location>
        <topology evidence="15">Multi-pass membrane protein</topology>
    </subcellularLocation>
</comment>
<evidence type="ECO:0000313" key="24">
    <source>
        <dbReference type="Proteomes" id="UP001059041"/>
    </source>
</evidence>
<evidence type="ECO:0000256" key="1">
    <source>
        <dbReference type="ARBA" id="ARBA00022448"/>
    </source>
</evidence>
<keyword evidence="10" id="KW-0675">Receptor</keyword>
<comment type="catalytic activity">
    <reaction evidence="18">
        <text>Ca(2+)(in) = Ca(2+)(out)</text>
        <dbReference type="Rhea" id="RHEA:29671"/>
        <dbReference type="ChEBI" id="CHEBI:29108"/>
    </reaction>
</comment>
<evidence type="ECO:0000256" key="13">
    <source>
        <dbReference type="ARBA" id="ARBA00023286"/>
    </source>
</evidence>
<evidence type="ECO:0000256" key="14">
    <source>
        <dbReference type="ARBA" id="ARBA00023303"/>
    </source>
</evidence>
<dbReference type="SUPFAM" id="SSF90112">
    <property type="entry name" value="Neurotransmitter-gated ion-channel transmembrane pore"/>
    <property type="match status" value="1"/>
</dbReference>
<sequence length="434" mass="48930">MYLHWIIFSLAFGWVSAAGNCSYKSLIEHLGLDGDNVQMKSMRPVYNWRTPTKAFVDLYVTSITDVNEKAQSISTQITYESGWVSEFTKWSERDFCGICMLSVEKDKIWIPDIVFTESIKTDFATIQNPYVKLISYGLIAQFETLAVTSTCKIDLIKFPFDVQTCSLTIHSPMHPAMELTLDPYSDASVLTSSSKKAFQTQGEWELLNINMSKANASTLHSLQDQLIYTFTMKRRPLLYVITFISPVFCFLVLDVASFFIDAGGGEKLSFKVTLLLSISVLLLILNDKLPSTANEVPWIGVYCIAIFILIGISILETILVNFLMAEGEQIQSPEPPVDSSSAVTGFISPFTNTVKDINSPSDSASDRNDNQSHILGSLKQILKKPYTVTHENRVERRCLYWTRAAQIINIIFLILYIITIIVLLAIIYNAWFTE</sequence>
<dbReference type="InterPro" id="IPR006029">
    <property type="entry name" value="Neurotrans-gated_channel_TM"/>
</dbReference>
<dbReference type="GO" id="GO:0004888">
    <property type="term" value="F:transmembrane signaling receptor activity"/>
    <property type="evidence" value="ECO:0007669"/>
    <property type="project" value="InterPro"/>
</dbReference>
<comment type="function">
    <text evidence="19">Forms serotonin (5-hydroxytryptamine/5-HT3)-activated cation-selective channel complexes, which when activated cause fast, depolarizing responses in neurons.</text>
</comment>
<keyword evidence="7 20" id="KW-0406">Ion transport</keyword>
<evidence type="ECO:0000256" key="19">
    <source>
        <dbReference type="ARBA" id="ARBA00037540"/>
    </source>
</evidence>
<feature type="transmembrane region" description="Helical" evidence="20">
    <location>
        <begin position="298"/>
        <end position="323"/>
    </location>
</feature>
<evidence type="ECO:0000256" key="11">
    <source>
        <dbReference type="ARBA" id="ARBA00023180"/>
    </source>
</evidence>
<evidence type="ECO:0000256" key="5">
    <source>
        <dbReference type="ARBA" id="ARBA00022989"/>
    </source>
</evidence>
<evidence type="ECO:0000256" key="8">
    <source>
        <dbReference type="ARBA" id="ARBA00023136"/>
    </source>
</evidence>
<keyword evidence="13" id="KW-1071">Ligand-gated ion channel</keyword>
<evidence type="ECO:0000256" key="20">
    <source>
        <dbReference type="RuleBase" id="RU000687"/>
    </source>
</evidence>
<keyword evidence="6" id="KW-0770">Synapse</keyword>
<dbReference type="Gene3D" id="2.70.170.10">
    <property type="entry name" value="Neurotransmitter-gated ion-channel ligand-binding domain"/>
    <property type="match status" value="1"/>
</dbReference>
<evidence type="ECO:0000256" key="15">
    <source>
        <dbReference type="ARBA" id="ARBA00034104"/>
    </source>
</evidence>
<dbReference type="GO" id="GO:0005230">
    <property type="term" value="F:extracellular ligand-gated monoatomic ion channel activity"/>
    <property type="evidence" value="ECO:0007669"/>
    <property type="project" value="InterPro"/>
</dbReference>
<comment type="catalytic activity">
    <reaction evidence="17">
        <text>Na(+)(in) = Na(+)(out)</text>
        <dbReference type="Rhea" id="RHEA:34963"/>
        <dbReference type="ChEBI" id="CHEBI:29101"/>
    </reaction>
</comment>
<evidence type="ECO:0000256" key="10">
    <source>
        <dbReference type="ARBA" id="ARBA00023170"/>
    </source>
</evidence>
<evidence type="ECO:0000259" key="22">
    <source>
        <dbReference type="Pfam" id="PF02932"/>
    </source>
</evidence>
<dbReference type="PROSITE" id="PS00236">
    <property type="entry name" value="NEUROTR_ION_CHANNEL"/>
    <property type="match status" value="1"/>
</dbReference>
<evidence type="ECO:0000256" key="12">
    <source>
        <dbReference type="ARBA" id="ARBA00023257"/>
    </source>
</evidence>
<evidence type="ECO:0000256" key="17">
    <source>
        <dbReference type="ARBA" id="ARBA00036239"/>
    </source>
</evidence>
<dbReference type="AlphaFoldDB" id="A0A9W7WM84"/>
<feature type="transmembrane region" description="Helical" evidence="20">
    <location>
        <begin position="268"/>
        <end position="286"/>
    </location>
</feature>
<accession>A0A9W7WM84</accession>
<keyword evidence="1 20" id="KW-0813">Transport</keyword>
<dbReference type="InterPro" id="IPR036719">
    <property type="entry name" value="Neuro-gated_channel_TM_sf"/>
</dbReference>
<evidence type="ECO:0000256" key="7">
    <source>
        <dbReference type="ARBA" id="ARBA00023065"/>
    </source>
</evidence>
<keyword evidence="12" id="KW-0628">Postsynaptic cell membrane</keyword>
<evidence type="ECO:0000259" key="21">
    <source>
        <dbReference type="Pfam" id="PF02931"/>
    </source>
</evidence>
<dbReference type="Proteomes" id="UP001059041">
    <property type="component" value="Linkage Group LG11"/>
</dbReference>
<dbReference type="PANTHER" id="PTHR18945">
    <property type="entry name" value="NEUROTRANSMITTER GATED ION CHANNEL"/>
    <property type="match status" value="1"/>
</dbReference>
<evidence type="ECO:0000256" key="6">
    <source>
        <dbReference type="ARBA" id="ARBA00023018"/>
    </source>
</evidence>
<dbReference type="GO" id="GO:0045211">
    <property type="term" value="C:postsynaptic membrane"/>
    <property type="evidence" value="ECO:0007669"/>
    <property type="project" value="UniProtKB-SubCell"/>
</dbReference>
<name>A0A9W7WM84_TRIRA</name>
<feature type="signal peptide" evidence="20">
    <location>
        <begin position="1"/>
        <end position="17"/>
    </location>
</feature>
<dbReference type="Gene3D" id="1.20.58.390">
    <property type="entry name" value="Neurotransmitter-gated ion-channel transmembrane domain"/>
    <property type="match status" value="1"/>
</dbReference>
<comment type="similarity">
    <text evidence="20">Belongs to the ligand-gated ion channel (TC 1.A.9) family.</text>
</comment>
<feature type="domain" description="Neurotransmitter-gated ion-channel ligand-binding" evidence="21">
    <location>
        <begin position="39"/>
        <end position="236"/>
    </location>
</feature>
<keyword evidence="4 20" id="KW-0732">Signal</keyword>
<dbReference type="Pfam" id="PF02931">
    <property type="entry name" value="Neur_chan_LBD"/>
    <property type="match status" value="1"/>
</dbReference>
<dbReference type="Pfam" id="PF02932">
    <property type="entry name" value="Neur_chan_memb"/>
    <property type="match status" value="1"/>
</dbReference>
<keyword evidence="24" id="KW-1185">Reference proteome</keyword>
<evidence type="ECO:0000256" key="2">
    <source>
        <dbReference type="ARBA" id="ARBA00022475"/>
    </source>
</evidence>
<keyword evidence="2" id="KW-1003">Cell membrane</keyword>
<dbReference type="InterPro" id="IPR006202">
    <property type="entry name" value="Neur_chan_lig-bd"/>
</dbReference>
<evidence type="ECO:0000313" key="23">
    <source>
        <dbReference type="EMBL" id="KAI7803358.1"/>
    </source>
</evidence>
<reference evidence="23" key="1">
    <citation type="submission" date="2021-02" db="EMBL/GenBank/DDBJ databases">
        <title>Comparative genomics reveals that relaxation of natural selection precedes convergent phenotypic evolution of cavefish.</title>
        <authorList>
            <person name="Peng Z."/>
        </authorList>
    </citation>
    <scope>NUCLEOTIDE SEQUENCE</scope>
    <source>
        <tissue evidence="23">Muscle</tissue>
    </source>
</reference>
<dbReference type="FunFam" id="2.70.170.10:FF:000017">
    <property type="entry name" value="5-hydroxytryptamine receptor 3A"/>
    <property type="match status" value="1"/>
</dbReference>
<dbReference type="EMBL" id="JAFHDT010000011">
    <property type="protein sequence ID" value="KAI7803358.1"/>
    <property type="molecule type" value="Genomic_DNA"/>
</dbReference>
<keyword evidence="5 20" id="KW-1133">Transmembrane helix</keyword>
<feature type="chain" id="PRO_5041014469" evidence="20">
    <location>
        <begin position="18"/>
        <end position="434"/>
    </location>
</feature>
<dbReference type="SUPFAM" id="SSF63712">
    <property type="entry name" value="Nicotinic receptor ligand binding domain-like"/>
    <property type="match status" value="1"/>
</dbReference>